<dbReference type="Proteomes" id="UP001206924">
    <property type="component" value="Unassembled WGS sequence"/>
</dbReference>
<dbReference type="EMBL" id="JANFLP010000005">
    <property type="protein sequence ID" value="MCQ1949245.1"/>
    <property type="molecule type" value="Genomic_DNA"/>
</dbReference>
<feature type="transmembrane region" description="Helical" evidence="6">
    <location>
        <begin position="385"/>
        <end position="404"/>
    </location>
</feature>
<dbReference type="CDD" id="cd06173">
    <property type="entry name" value="MFS_MefA_like"/>
    <property type="match status" value="1"/>
</dbReference>
<reference evidence="8 9" key="1">
    <citation type="submission" date="2022-07" db="EMBL/GenBank/DDBJ databases">
        <title>Novel species in genus Arthrobacter.</title>
        <authorList>
            <person name="Liu Y."/>
        </authorList>
    </citation>
    <scope>NUCLEOTIDE SEQUENCE [LARGE SCALE GENOMIC DNA]</scope>
    <source>
        <strain evidence="9">zg-Y859</strain>
    </source>
</reference>
<feature type="transmembrane region" description="Helical" evidence="6">
    <location>
        <begin position="223"/>
        <end position="243"/>
    </location>
</feature>
<evidence type="ECO:0000259" key="7">
    <source>
        <dbReference type="PROSITE" id="PS50850"/>
    </source>
</evidence>
<keyword evidence="3 6" id="KW-0812">Transmembrane</keyword>
<dbReference type="PROSITE" id="PS50850">
    <property type="entry name" value="MFS"/>
    <property type="match status" value="1"/>
</dbReference>
<gene>
    <name evidence="8" type="ORF">NNX28_04795</name>
</gene>
<dbReference type="RefSeq" id="WP_255865008.1">
    <property type="nucleotide sequence ID" value="NZ_CP104263.1"/>
</dbReference>
<keyword evidence="9" id="KW-1185">Reference proteome</keyword>
<feature type="transmembrane region" description="Helical" evidence="6">
    <location>
        <begin position="84"/>
        <end position="103"/>
    </location>
</feature>
<dbReference type="SUPFAM" id="SSF103473">
    <property type="entry name" value="MFS general substrate transporter"/>
    <property type="match status" value="1"/>
</dbReference>
<evidence type="ECO:0000256" key="6">
    <source>
        <dbReference type="SAM" id="Phobius"/>
    </source>
</evidence>
<organism evidence="8 9">
    <name type="scientific">Arthrobacter jinronghuae</name>
    <dbReference type="NCBI Taxonomy" id="2964609"/>
    <lineage>
        <taxon>Bacteria</taxon>
        <taxon>Bacillati</taxon>
        <taxon>Actinomycetota</taxon>
        <taxon>Actinomycetes</taxon>
        <taxon>Micrococcales</taxon>
        <taxon>Micrococcaceae</taxon>
        <taxon>Arthrobacter</taxon>
    </lineage>
</organism>
<dbReference type="InterPro" id="IPR020846">
    <property type="entry name" value="MFS_dom"/>
</dbReference>
<name>A0ABT1NNM6_9MICC</name>
<accession>A0ABT1NNM6</accession>
<evidence type="ECO:0000313" key="9">
    <source>
        <dbReference type="Proteomes" id="UP001206924"/>
    </source>
</evidence>
<feature type="domain" description="Major facilitator superfamily (MFS) profile" evidence="7">
    <location>
        <begin position="223"/>
        <end position="426"/>
    </location>
</feature>
<feature type="transmembrane region" description="Helical" evidence="6">
    <location>
        <begin position="317"/>
        <end position="339"/>
    </location>
</feature>
<feature type="transmembrane region" description="Helical" evidence="6">
    <location>
        <begin position="360"/>
        <end position="379"/>
    </location>
</feature>
<feature type="transmembrane region" description="Helical" evidence="6">
    <location>
        <begin position="258"/>
        <end position="278"/>
    </location>
</feature>
<dbReference type="InterPro" id="IPR036259">
    <property type="entry name" value="MFS_trans_sf"/>
</dbReference>
<comment type="caution">
    <text evidence="8">The sequence shown here is derived from an EMBL/GenBank/DDBJ whole genome shotgun (WGS) entry which is preliminary data.</text>
</comment>
<dbReference type="PANTHER" id="PTHR23513:SF6">
    <property type="entry name" value="MAJOR FACILITATOR SUPERFAMILY ASSOCIATED DOMAIN-CONTAINING PROTEIN"/>
    <property type="match status" value="1"/>
</dbReference>
<evidence type="ECO:0000256" key="5">
    <source>
        <dbReference type="ARBA" id="ARBA00023136"/>
    </source>
</evidence>
<keyword evidence="2" id="KW-1003">Cell membrane</keyword>
<feature type="transmembrane region" description="Helical" evidence="6">
    <location>
        <begin position="50"/>
        <end position="72"/>
    </location>
</feature>
<sequence length="426" mass="43770">MAKSEAGVWALPAFRGLWLATTAVHAGRDVAVFAVSVGMISVLGATPFEAGLAAPLSSAGPLLFGLVAGVAVDRWGQRRTMLAMTWVRAAAYAWAVASFFLGWLAAWQLLLVILVVGIADVFFMAAHTSVLPRLVGRHRIADAASSLMASEQVVSLAGPAAGGVLVRLLPAPAVLAVSAATQLVAAAGLARLPPDNPVPRKTDRPGIREAVATGVRFIAGHRVLLALIMTTATNNFAAGLYQAAESWFILSDLAMDPAVFGAVWSVSAVGGIVGAVLAPRIGRAIGPLRAMLLAALMMPLNFALVPLTALWPHLAVLSIGVSFTLFGLALGLMMVNSSALTTALIPDDLLARVSSTRRTLTQGAVVLGGVLGAVLLGTVGAVPTLWLAVAVALGQCVFLLRIGVPRRGALLPSELPGEPETLPAGA</sequence>
<evidence type="ECO:0000256" key="4">
    <source>
        <dbReference type="ARBA" id="ARBA00022989"/>
    </source>
</evidence>
<dbReference type="InterPro" id="IPR011701">
    <property type="entry name" value="MFS"/>
</dbReference>
<evidence type="ECO:0000256" key="1">
    <source>
        <dbReference type="ARBA" id="ARBA00004651"/>
    </source>
</evidence>
<evidence type="ECO:0000256" key="3">
    <source>
        <dbReference type="ARBA" id="ARBA00022692"/>
    </source>
</evidence>
<keyword evidence="5 6" id="KW-0472">Membrane</keyword>
<evidence type="ECO:0000313" key="8">
    <source>
        <dbReference type="EMBL" id="MCQ1949245.1"/>
    </source>
</evidence>
<protein>
    <submittedName>
        <fullName evidence="8">MFS transporter</fullName>
    </submittedName>
</protein>
<keyword evidence="4 6" id="KW-1133">Transmembrane helix</keyword>
<feature type="transmembrane region" description="Helical" evidence="6">
    <location>
        <begin position="109"/>
        <end position="131"/>
    </location>
</feature>
<feature type="transmembrane region" description="Helical" evidence="6">
    <location>
        <begin position="290"/>
        <end position="311"/>
    </location>
</feature>
<evidence type="ECO:0000256" key="2">
    <source>
        <dbReference type="ARBA" id="ARBA00022475"/>
    </source>
</evidence>
<dbReference type="PANTHER" id="PTHR23513">
    <property type="entry name" value="INTEGRAL MEMBRANE EFFLUX PROTEIN-RELATED"/>
    <property type="match status" value="1"/>
</dbReference>
<dbReference type="Gene3D" id="1.20.1250.20">
    <property type="entry name" value="MFS general substrate transporter like domains"/>
    <property type="match status" value="1"/>
</dbReference>
<comment type="subcellular location">
    <subcellularLocation>
        <location evidence="1">Cell membrane</location>
        <topology evidence="1">Multi-pass membrane protein</topology>
    </subcellularLocation>
</comment>
<proteinExistence type="predicted"/>
<dbReference type="Pfam" id="PF07690">
    <property type="entry name" value="MFS_1"/>
    <property type="match status" value="1"/>
</dbReference>